<dbReference type="EMBL" id="LQBL01000027">
    <property type="protein sequence ID" value="KUG54474.1"/>
    <property type="molecule type" value="Genomic_DNA"/>
</dbReference>
<proteinExistence type="predicted"/>
<dbReference type="Proteomes" id="UP000054837">
    <property type="component" value="Unassembled WGS sequence"/>
</dbReference>
<name>A0A0W8I7W6_9MICO</name>
<gene>
    <name evidence="1" type="ORF">AVL62_04525</name>
</gene>
<evidence type="ECO:0000313" key="1">
    <source>
        <dbReference type="EMBL" id="KUG54474.1"/>
    </source>
</evidence>
<sequence length="140" mass="15799">MSEEGTTCVSFMEKMERQWTERKLGLEPVTASASARLTVNVDRVWEFLMAPELAHLTELAVVSAFRVPGTPVGEVGEQQCYIQDTGEDRRSVTLLEFIELERPFRMVVRFPTSPTKYVTTYELHPEGTEVTLSCKVGVLV</sequence>
<dbReference type="AlphaFoldDB" id="A0A0W8I7W6"/>
<evidence type="ECO:0000313" key="2">
    <source>
        <dbReference type="Proteomes" id="UP000054837"/>
    </source>
</evidence>
<accession>A0A0W8I7W6</accession>
<dbReference type="STRING" id="767452.AVL62_04525"/>
<organism evidence="1 2">
    <name type="scientific">Serinicoccus chungangensis</name>
    <dbReference type="NCBI Taxonomy" id="767452"/>
    <lineage>
        <taxon>Bacteria</taxon>
        <taxon>Bacillati</taxon>
        <taxon>Actinomycetota</taxon>
        <taxon>Actinomycetes</taxon>
        <taxon>Micrococcales</taxon>
        <taxon>Ornithinimicrobiaceae</taxon>
        <taxon>Serinicoccus</taxon>
    </lineage>
</organism>
<dbReference type="SUPFAM" id="SSF55961">
    <property type="entry name" value="Bet v1-like"/>
    <property type="match status" value="1"/>
</dbReference>
<protein>
    <submittedName>
        <fullName evidence="1">Uncharacterized protein</fullName>
    </submittedName>
</protein>
<keyword evidence="2" id="KW-1185">Reference proteome</keyword>
<reference evidence="1 2" key="1">
    <citation type="submission" date="2015-12" db="EMBL/GenBank/DDBJ databases">
        <title>Serinicoccus chungangenesis strain CD08_5 genome sequencing and assembly.</title>
        <authorList>
            <person name="Chander A.M."/>
            <person name="Kaur G."/>
            <person name="Nair G.R."/>
            <person name="Dhawan D.K."/>
            <person name="Kochhar R.K."/>
            <person name="Mayilraj S."/>
            <person name="Bhadada S.K."/>
        </authorList>
    </citation>
    <scope>NUCLEOTIDE SEQUENCE [LARGE SCALE GENOMIC DNA]</scope>
    <source>
        <strain evidence="1 2">CD08_5</strain>
    </source>
</reference>
<comment type="caution">
    <text evidence="1">The sequence shown here is derived from an EMBL/GenBank/DDBJ whole genome shotgun (WGS) entry which is preliminary data.</text>
</comment>